<dbReference type="EMBL" id="JAIXCQ010000004">
    <property type="protein sequence ID" value="MCA5893346.1"/>
    <property type="molecule type" value="Genomic_DNA"/>
</dbReference>
<evidence type="ECO:0000313" key="7">
    <source>
        <dbReference type="Proteomes" id="UP001319870"/>
    </source>
</evidence>
<keyword evidence="2" id="KW-0238">DNA-binding</keyword>
<feature type="domain" description="HTH lacI-type" evidence="5">
    <location>
        <begin position="17"/>
        <end position="71"/>
    </location>
</feature>
<dbReference type="Pfam" id="PF00356">
    <property type="entry name" value="LacI"/>
    <property type="match status" value="1"/>
</dbReference>
<dbReference type="Gene3D" id="3.40.50.2300">
    <property type="match status" value="2"/>
</dbReference>
<accession>A0ABS7ZGB3</accession>
<evidence type="ECO:0000256" key="1">
    <source>
        <dbReference type="ARBA" id="ARBA00023015"/>
    </source>
</evidence>
<keyword evidence="1" id="KW-0805">Transcription regulation</keyword>
<dbReference type="PROSITE" id="PS50932">
    <property type="entry name" value="HTH_LACI_2"/>
    <property type="match status" value="1"/>
</dbReference>
<sequence>MTTNGGAKGAPSRPRRLTITDVARAAGVSISVVSYALNDRPGVSDATRRHVLRIASDLGWRPSAAARSLRSQTRSLAVLLPGDAPTTSALDVATGLQSALADAGVAVCVEVAPDRAAAAARLDATWTEGRHAGFVATDLLRDDPRVRTAERVGAPLVRVAPGPHPPHSPVPSGAPADGRVWFDGWAEGDAARYVVGLGHRRLALFVRDERLEGARCLLAGLADAADRVRATVEVVEYGRVEETSSAAARLLATPLRPTMVVTDDDLAALAVLEAARRRGLRVPWDVSVLAGEDSPTCRLLDPPLTAVARPHAALGPRVAAALAPALKPAAGPTRADRDGPGDAEPDTPAPVAARLLIRGSTAPPAA</sequence>
<dbReference type="SUPFAM" id="SSF53822">
    <property type="entry name" value="Periplasmic binding protein-like I"/>
    <property type="match status" value="1"/>
</dbReference>
<gene>
    <name evidence="6" type="ORF">LEP48_08245</name>
</gene>
<evidence type="ECO:0000256" key="2">
    <source>
        <dbReference type="ARBA" id="ARBA00023125"/>
    </source>
</evidence>
<name>A0ABS7ZGB3_9MICO</name>
<dbReference type="RefSeq" id="WP_225565100.1">
    <property type="nucleotide sequence ID" value="NZ_JAIXCQ010000004.1"/>
</dbReference>
<comment type="caution">
    <text evidence="6">The sequence shown here is derived from an EMBL/GenBank/DDBJ whole genome shotgun (WGS) entry which is preliminary data.</text>
</comment>
<keyword evidence="3" id="KW-0804">Transcription</keyword>
<evidence type="ECO:0000313" key="6">
    <source>
        <dbReference type="EMBL" id="MCA5893346.1"/>
    </source>
</evidence>
<dbReference type="SMART" id="SM00354">
    <property type="entry name" value="HTH_LACI"/>
    <property type="match status" value="1"/>
</dbReference>
<keyword evidence="7" id="KW-1185">Reference proteome</keyword>
<dbReference type="InterPro" id="IPR010982">
    <property type="entry name" value="Lambda_DNA-bd_dom_sf"/>
</dbReference>
<proteinExistence type="predicted"/>
<dbReference type="Proteomes" id="UP001319870">
    <property type="component" value="Unassembled WGS sequence"/>
</dbReference>
<dbReference type="PANTHER" id="PTHR30146">
    <property type="entry name" value="LACI-RELATED TRANSCRIPTIONAL REPRESSOR"/>
    <property type="match status" value="1"/>
</dbReference>
<dbReference type="PANTHER" id="PTHR30146:SF155">
    <property type="entry name" value="ALANINE RACEMASE"/>
    <property type="match status" value="1"/>
</dbReference>
<dbReference type="InterPro" id="IPR028082">
    <property type="entry name" value="Peripla_BP_I"/>
</dbReference>
<dbReference type="InterPro" id="IPR046335">
    <property type="entry name" value="LacI/GalR-like_sensor"/>
</dbReference>
<dbReference type="InterPro" id="IPR000843">
    <property type="entry name" value="HTH_LacI"/>
</dbReference>
<evidence type="ECO:0000256" key="3">
    <source>
        <dbReference type="ARBA" id="ARBA00023163"/>
    </source>
</evidence>
<evidence type="ECO:0000256" key="4">
    <source>
        <dbReference type="SAM" id="MobiDB-lite"/>
    </source>
</evidence>
<organism evidence="6 7">
    <name type="scientific">Isoptericola luteus</name>
    <dbReference type="NCBI Taxonomy" id="2879484"/>
    <lineage>
        <taxon>Bacteria</taxon>
        <taxon>Bacillati</taxon>
        <taxon>Actinomycetota</taxon>
        <taxon>Actinomycetes</taxon>
        <taxon>Micrococcales</taxon>
        <taxon>Promicromonosporaceae</taxon>
        <taxon>Isoptericola</taxon>
    </lineage>
</organism>
<dbReference type="Gene3D" id="1.10.260.40">
    <property type="entry name" value="lambda repressor-like DNA-binding domains"/>
    <property type="match status" value="1"/>
</dbReference>
<reference evidence="6 7" key="1">
    <citation type="submission" date="2021-09" db="EMBL/GenBank/DDBJ databases">
        <title>Isoptericola luteus sp. nov., a novel bacterium isolated from Harbin, the capital city of Heilongjiang province.</title>
        <authorList>
            <person name="Li J."/>
        </authorList>
    </citation>
    <scope>NUCLEOTIDE SEQUENCE [LARGE SCALE GENOMIC DNA]</scope>
    <source>
        <strain evidence="6 7">NEAU-Y5</strain>
    </source>
</reference>
<evidence type="ECO:0000259" key="5">
    <source>
        <dbReference type="PROSITE" id="PS50932"/>
    </source>
</evidence>
<dbReference type="Pfam" id="PF13377">
    <property type="entry name" value="Peripla_BP_3"/>
    <property type="match status" value="1"/>
</dbReference>
<dbReference type="SUPFAM" id="SSF47413">
    <property type="entry name" value="lambda repressor-like DNA-binding domains"/>
    <property type="match status" value="1"/>
</dbReference>
<feature type="region of interest" description="Disordered" evidence="4">
    <location>
        <begin position="326"/>
        <end position="352"/>
    </location>
</feature>
<dbReference type="CDD" id="cd01392">
    <property type="entry name" value="HTH_LacI"/>
    <property type="match status" value="1"/>
</dbReference>
<protein>
    <submittedName>
        <fullName evidence="6">LacI family transcriptional regulator</fullName>
    </submittedName>
</protein>